<dbReference type="Pfam" id="PF06839">
    <property type="entry name" value="Zn_ribbon_GRF"/>
    <property type="match status" value="1"/>
</dbReference>
<dbReference type="InterPro" id="IPR010666">
    <property type="entry name" value="Znf_GRF"/>
</dbReference>
<evidence type="ECO:0000256" key="3">
    <source>
        <dbReference type="ARBA" id="ARBA00022833"/>
    </source>
</evidence>
<proteinExistence type="predicted"/>
<dbReference type="AlphaFoldDB" id="A0A3P5YRA7"/>
<dbReference type="PANTHER" id="PTHR33248">
    <property type="entry name" value="ZINC ION-BINDING PROTEIN"/>
    <property type="match status" value="1"/>
</dbReference>
<dbReference type="GO" id="GO:0008270">
    <property type="term" value="F:zinc ion binding"/>
    <property type="evidence" value="ECO:0007669"/>
    <property type="project" value="UniProtKB-KW"/>
</dbReference>
<accession>A0A3P5YRA7</accession>
<name>A0A3P5YRA7_BRACM</name>
<evidence type="ECO:0000256" key="1">
    <source>
        <dbReference type="ARBA" id="ARBA00022723"/>
    </source>
</evidence>
<organism evidence="7">
    <name type="scientific">Brassica campestris</name>
    <name type="common">Field mustard</name>
    <dbReference type="NCBI Taxonomy" id="3711"/>
    <lineage>
        <taxon>Eukaryota</taxon>
        <taxon>Viridiplantae</taxon>
        <taxon>Streptophyta</taxon>
        <taxon>Embryophyta</taxon>
        <taxon>Tracheophyta</taxon>
        <taxon>Spermatophyta</taxon>
        <taxon>Magnoliopsida</taxon>
        <taxon>eudicotyledons</taxon>
        <taxon>Gunneridae</taxon>
        <taxon>Pentapetalae</taxon>
        <taxon>rosids</taxon>
        <taxon>malvids</taxon>
        <taxon>Brassicales</taxon>
        <taxon>Brassicaceae</taxon>
        <taxon>Brassiceae</taxon>
        <taxon>Brassica</taxon>
    </lineage>
</organism>
<dbReference type="EMBL" id="LR031570">
    <property type="protein sequence ID" value="VDC70297.1"/>
    <property type="molecule type" value="Genomic_DNA"/>
</dbReference>
<evidence type="ECO:0000256" key="4">
    <source>
        <dbReference type="PROSITE-ProRule" id="PRU01343"/>
    </source>
</evidence>
<evidence type="ECO:0000256" key="2">
    <source>
        <dbReference type="ARBA" id="ARBA00022771"/>
    </source>
</evidence>
<feature type="domain" description="GRF-type" evidence="5">
    <location>
        <begin position="13"/>
        <end position="53"/>
    </location>
</feature>
<reference evidence="7" key="1">
    <citation type="submission" date="2018-11" db="EMBL/GenBank/DDBJ databases">
        <authorList>
            <consortium name="Genoscope - CEA"/>
            <person name="William W."/>
        </authorList>
    </citation>
    <scope>NUCLEOTIDE SEQUENCE</scope>
</reference>
<keyword evidence="1" id="KW-0479">Metal-binding</keyword>
<keyword evidence="2 4" id="KW-0863">Zinc-finger</keyword>
<protein>
    <recommendedName>
        <fullName evidence="5">GRF-type domain-containing protein</fullName>
    </recommendedName>
</protein>
<evidence type="ECO:0000313" key="7">
    <source>
        <dbReference type="EMBL" id="VDC70297.1"/>
    </source>
</evidence>
<dbReference type="Gramene" id="A05p10840.2_BraZ1">
    <property type="protein sequence ID" value="A05p10840.2_BraZ1.CDS.1"/>
    <property type="gene ID" value="A05g10840.2_BraZ1"/>
</dbReference>
<keyword evidence="3" id="KW-0862">Zinc</keyword>
<evidence type="ECO:0000313" key="6">
    <source>
        <dbReference type="EMBL" id="CAG7874563.1"/>
    </source>
</evidence>
<dbReference type="PROSITE" id="PS51999">
    <property type="entry name" value="ZF_GRF"/>
    <property type="match status" value="1"/>
</dbReference>
<dbReference type="EMBL" id="LS974621">
    <property type="protein sequence ID" value="CAG7874563.1"/>
    <property type="molecule type" value="Genomic_DNA"/>
</dbReference>
<evidence type="ECO:0000259" key="5">
    <source>
        <dbReference type="PROSITE" id="PS51999"/>
    </source>
</evidence>
<dbReference type="Proteomes" id="UP000694005">
    <property type="component" value="Chromosome A05"/>
</dbReference>
<gene>
    <name evidence="7" type="ORF">BRAA05T20011Z</name>
    <name evidence="6" type="ORF">BRAPAZ1V2_A05P10840.2</name>
</gene>
<sequence>MAMELGPGIPRRCPCGAMTIVLTSKTRENPGRKFYRCGAVFGGNHVFKWADEAIAEEIEVITGKQASMEEVLVGIREEIREFKKDISEIVVLLDKLSSKIQM</sequence>